<keyword evidence="3" id="KW-0602">Photosynthesis</keyword>
<proteinExistence type="predicted"/>
<comment type="subcellular location">
    <subcellularLocation>
        <location evidence="1">Plastid</location>
        <location evidence="1">Chloroplast</location>
    </subcellularLocation>
</comment>
<evidence type="ECO:0000256" key="2">
    <source>
        <dbReference type="ARBA" id="ARBA00022528"/>
    </source>
</evidence>
<reference evidence="7 8" key="1">
    <citation type="submission" date="2016-02" db="EMBL/GenBank/DDBJ databases">
        <title>Genome analysis of coral dinoflagellate symbionts highlights evolutionary adaptations to a symbiotic lifestyle.</title>
        <authorList>
            <person name="Aranda M."/>
            <person name="Li Y."/>
            <person name="Liew Y.J."/>
            <person name="Baumgarten S."/>
            <person name="Simakov O."/>
            <person name="Wilson M."/>
            <person name="Piel J."/>
            <person name="Ashoor H."/>
            <person name="Bougouffa S."/>
            <person name="Bajic V.B."/>
            <person name="Ryu T."/>
            <person name="Ravasi T."/>
            <person name="Bayer T."/>
            <person name="Micklem G."/>
            <person name="Kim H."/>
            <person name="Bhak J."/>
            <person name="Lajeunesse T.C."/>
            <person name="Voolstra C.R."/>
        </authorList>
    </citation>
    <scope>NUCLEOTIDE SEQUENCE [LARGE SCALE GENOMIC DNA]</scope>
    <source>
        <strain evidence="7 8">CCMP2467</strain>
    </source>
</reference>
<feature type="binding site" description="axial binding residue" evidence="5">
    <location>
        <position position="516"/>
    </location>
    <ligand>
        <name>chlorophyll b</name>
        <dbReference type="ChEBI" id="CHEBI:61721"/>
        <label>1</label>
    </ligand>
    <ligandPart>
        <name>Mg</name>
        <dbReference type="ChEBI" id="CHEBI:25107"/>
    </ligandPart>
</feature>
<evidence type="ECO:0000256" key="3">
    <source>
        <dbReference type="ARBA" id="ARBA00022531"/>
    </source>
</evidence>
<keyword evidence="8" id="KW-1185">Reference proteome</keyword>
<feature type="region of interest" description="Disordered" evidence="6">
    <location>
        <begin position="227"/>
        <end position="259"/>
    </location>
</feature>
<organism evidence="7 8">
    <name type="scientific">Symbiodinium microadriaticum</name>
    <name type="common">Dinoflagellate</name>
    <name type="synonym">Zooxanthella microadriatica</name>
    <dbReference type="NCBI Taxonomy" id="2951"/>
    <lineage>
        <taxon>Eukaryota</taxon>
        <taxon>Sar</taxon>
        <taxon>Alveolata</taxon>
        <taxon>Dinophyceae</taxon>
        <taxon>Suessiales</taxon>
        <taxon>Symbiodiniaceae</taxon>
        <taxon>Symbiodinium</taxon>
    </lineage>
</organism>
<evidence type="ECO:0000256" key="4">
    <source>
        <dbReference type="ARBA" id="ARBA00022640"/>
    </source>
</evidence>
<dbReference type="PANTHER" id="PTHR21649">
    <property type="entry name" value="CHLOROPHYLL A/B BINDING PROTEIN"/>
    <property type="match status" value="1"/>
</dbReference>
<feature type="binding site" description="axial binding residue" evidence="5">
    <location>
        <position position="417"/>
    </location>
    <ligand>
        <name>chlorophyll b</name>
        <dbReference type="ChEBI" id="CHEBI:61721"/>
        <label>1</label>
    </ligand>
    <ligandPart>
        <name>Mg</name>
        <dbReference type="ChEBI" id="CHEBI:25107"/>
    </ligandPart>
</feature>
<evidence type="ECO:0000256" key="1">
    <source>
        <dbReference type="ARBA" id="ARBA00004229"/>
    </source>
</evidence>
<feature type="binding site" evidence="5">
    <location>
        <position position="415"/>
    </location>
    <ligand>
        <name>chlorophyll a</name>
        <dbReference type="ChEBI" id="CHEBI:58416"/>
        <label>1</label>
    </ligand>
</feature>
<evidence type="ECO:0000256" key="6">
    <source>
        <dbReference type="SAM" id="MobiDB-lite"/>
    </source>
</evidence>
<evidence type="ECO:0000313" key="7">
    <source>
        <dbReference type="EMBL" id="OLP79142.1"/>
    </source>
</evidence>
<dbReference type="Gene3D" id="1.10.3460.10">
    <property type="entry name" value="Chlorophyll a/b binding protein domain"/>
    <property type="match status" value="3"/>
</dbReference>
<feature type="binding site" evidence="5">
    <location>
        <position position="550"/>
    </location>
    <ligand>
        <name>chlorophyll a</name>
        <dbReference type="ChEBI" id="CHEBI:58416"/>
        <label>1</label>
    </ligand>
</feature>
<keyword evidence="5" id="KW-0157">Chromophore</keyword>
<dbReference type="Proteomes" id="UP000186817">
    <property type="component" value="Unassembled WGS sequence"/>
</dbReference>
<sequence>MGGKRHREHARGGGLDQLESRLESTAALASATAFRVDNESSRRSLVYFVQGDLKARLERKWATWQRNSALPPAQRRKEKPIPWKLQVYSKFLDYVKALRRLTLHVGCPLACASRCIMERCPFCKKQPETLLHRSHWDRVEAQGNEIATFRRRVDRIAKSTHPVLENSGRVEELFAEAESTREFKSLANNAAMAILRELNTLALLPDTPPETWHATSEGALNIYLDKTPEELERKRKRSRTDMGTTSSGRGGGKGKDRITGKFPGYLSPSAGLKFADVPNGLAAISKVPAAGWGQILAYMAFCEVSQDQSPGTPAAAGDFGFKVLTSSDPAEKTKKLSAELANGRLAMMAIIGMFFQDGLTGSAWGDWANYTASPLRAFENELGVQDPVGFWDPAGFTADGSVENFKRRRQTELKHGRISMLATMGYITPVGVTEPFGYFDPAGFCKKGDKAGFRNLRAAEIKHGRVAMMAAVGAVFQHYVKFPGFESVPAGLGAVEVAPGTYGFAALFAIAGLLELGAWTEDPSKEPGNFGDPAGLNQYTLEMRNRELNNGRMAMFAAIGIIAANVYTGKDAIEQFGLA</sequence>
<evidence type="ECO:0000256" key="5">
    <source>
        <dbReference type="PIRSR" id="PIRSR601344-1"/>
    </source>
</evidence>
<dbReference type="SUPFAM" id="SSF103511">
    <property type="entry name" value="Chlorophyll a-b binding protein"/>
    <property type="match status" value="3"/>
</dbReference>
<dbReference type="EMBL" id="LSRX01001520">
    <property type="protein sequence ID" value="OLP79142.1"/>
    <property type="molecule type" value="Genomic_DNA"/>
</dbReference>
<gene>
    <name evidence="7" type="ORF">AK812_SmicGene40605</name>
</gene>
<feature type="binding site" description="axial binding residue" evidence="5">
    <location>
        <position position="466"/>
    </location>
    <ligand>
        <name>chlorophyll b</name>
        <dbReference type="ChEBI" id="CHEBI:61721"/>
        <label>1</label>
    </ligand>
    <ligandPart>
        <name>Mg</name>
        <dbReference type="ChEBI" id="CHEBI:25107"/>
    </ligandPart>
</feature>
<dbReference type="GO" id="GO:0016020">
    <property type="term" value="C:membrane"/>
    <property type="evidence" value="ECO:0007669"/>
    <property type="project" value="InterPro"/>
</dbReference>
<dbReference type="AlphaFoldDB" id="A0A1Q9C874"/>
<keyword evidence="2" id="KW-0150">Chloroplast</keyword>
<dbReference type="GO" id="GO:0009765">
    <property type="term" value="P:photosynthesis, light harvesting"/>
    <property type="evidence" value="ECO:0007669"/>
    <property type="project" value="InterPro"/>
</dbReference>
<dbReference type="InterPro" id="IPR001344">
    <property type="entry name" value="Chloro_AB-bd_pln"/>
</dbReference>
<keyword evidence="4" id="KW-0934">Plastid</keyword>
<comment type="caution">
    <text evidence="7">The sequence shown here is derived from an EMBL/GenBank/DDBJ whole genome shotgun (WGS) entry which is preliminary data.</text>
</comment>
<feature type="binding site" evidence="5">
    <location>
        <position position="547"/>
    </location>
    <ligand>
        <name>chlorophyll a</name>
        <dbReference type="ChEBI" id="CHEBI:58416"/>
        <label>1</label>
    </ligand>
</feature>
<dbReference type="InterPro" id="IPR022796">
    <property type="entry name" value="Chloroa_b-bind"/>
</dbReference>
<feature type="binding site" evidence="5">
    <location>
        <position position="412"/>
    </location>
    <ligand>
        <name>chlorophyll a</name>
        <dbReference type="ChEBI" id="CHEBI:58416"/>
        <label>1</label>
    </ligand>
</feature>
<protein>
    <submittedName>
        <fullName evidence="7">Caroteno-chlorophyll a-c-binding protein</fullName>
    </submittedName>
</protein>
<accession>A0A1Q9C874</accession>
<feature type="binding site" evidence="5">
    <location>
        <position position="552"/>
    </location>
    <ligand>
        <name>chlorophyll a</name>
        <dbReference type="ChEBI" id="CHEBI:58416"/>
        <label>1</label>
    </ligand>
</feature>
<dbReference type="GO" id="GO:0009507">
    <property type="term" value="C:chloroplast"/>
    <property type="evidence" value="ECO:0007669"/>
    <property type="project" value="UniProtKB-SubCell"/>
</dbReference>
<dbReference type="GO" id="GO:0016168">
    <property type="term" value="F:chlorophyll binding"/>
    <property type="evidence" value="ECO:0007669"/>
    <property type="project" value="UniProtKB-KW"/>
</dbReference>
<evidence type="ECO:0000313" key="8">
    <source>
        <dbReference type="Proteomes" id="UP000186817"/>
    </source>
</evidence>
<name>A0A1Q9C874_SYMMI</name>
<feature type="binding site" evidence="5">
    <location>
        <position position="391"/>
    </location>
    <ligand>
        <name>chlorophyll a</name>
        <dbReference type="ChEBI" id="CHEBI:58416"/>
        <label>1</label>
    </ligand>
</feature>
<dbReference type="Pfam" id="PF00504">
    <property type="entry name" value="Chloroa_b-bind"/>
    <property type="match status" value="3"/>
</dbReference>
<keyword evidence="5" id="KW-0148">Chlorophyll</keyword>